<name>A0A193LKZ3_9GAMM</name>
<dbReference type="AlphaFoldDB" id="A0A193LKZ3"/>
<evidence type="ECO:0000256" key="1">
    <source>
        <dbReference type="SAM" id="SignalP"/>
    </source>
</evidence>
<evidence type="ECO:0008006" key="4">
    <source>
        <dbReference type="Google" id="ProtNLM"/>
    </source>
</evidence>
<dbReference type="EMBL" id="CP016268">
    <property type="protein sequence ID" value="ANO53157.1"/>
    <property type="molecule type" value="Genomic_DNA"/>
</dbReference>
<dbReference type="InterPro" id="IPR008869">
    <property type="entry name" value="MlaC/ttg2D"/>
</dbReference>
<evidence type="ECO:0000313" key="3">
    <source>
        <dbReference type="Proteomes" id="UP000092695"/>
    </source>
</evidence>
<dbReference type="KEGG" id="woc:BA177_10545"/>
<dbReference type="PIRSF" id="PIRSF004649">
    <property type="entry name" value="MlaC"/>
    <property type="match status" value="1"/>
</dbReference>
<accession>A0A193LKZ3</accession>
<dbReference type="RefSeq" id="WP_068619209.1">
    <property type="nucleotide sequence ID" value="NZ_CP016268.1"/>
</dbReference>
<dbReference type="InterPro" id="IPR042245">
    <property type="entry name" value="Tgt2/MlaC_sf"/>
</dbReference>
<gene>
    <name evidence="2" type="ORF">BA177_10545</name>
</gene>
<sequence>MKIKKYLVTILFAVFALNAHAQSPTDLIEGAADTLAQRIDGRKDEFRQNRAALYQMIDDILLPRFDRDYAAQLVLGRTWRTASAAQRKRFVDAFYRALLHRYADGVLEFDQSKIEILPYRGGDDDKRTTVRTFVTLDDGTRVPVNYALVNRDGKWLMFDVTIEGISYVRNFRAEMNSEINEKGLEAVIERLEAEAAANDAS</sequence>
<dbReference type="Gene3D" id="3.10.450.710">
    <property type="entry name" value="Tgt2/MlaC"/>
    <property type="match status" value="1"/>
</dbReference>
<dbReference type="Pfam" id="PF05494">
    <property type="entry name" value="MlaC"/>
    <property type="match status" value="1"/>
</dbReference>
<keyword evidence="3" id="KW-1185">Reference proteome</keyword>
<evidence type="ECO:0000313" key="2">
    <source>
        <dbReference type="EMBL" id="ANO53157.1"/>
    </source>
</evidence>
<dbReference type="Proteomes" id="UP000092695">
    <property type="component" value="Chromosome"/>
</dbReference>
<feature type="chain" id="PRO_5008260420" description="Toluene tolerance protein" evidence="1">
    <location>
        <begin position="22"/>
        <end position="201"/>
    </location>
</feature>
<dbReference type="PANTHER" id="PTHR36573:SF1">
    <property type="entry name" value="INTERMEMBRANE PHOSPHOLIPID TRANSPORT SYSTEM BINDING PROTEIN MLAC"/>
    <property type="match status" value="1"/>
</dbReference>
<organism evidence="2 3">
    <name type="scientific">Woeseia oceani</name>
    <dbReference type="NCBI Taxonomy" id="1548547"/>
    <lineage>
        <taxon>Bacteria</taxon>
        <taxon>Pseudomonadati</taxon>
        <taxon>Pseudomonadota</taxon>
        <taxon>Gammaproteobacteria</taxon>
        <taxon>Woeseiales</taxon>
        <taxon>Woeseiaceae</taxon>
        <taxon>Woeseia</taxon>
    </lineage>
</organism>
<dbReference type="PANTHER" id="PTHR36573">
    <property type="entry name" value="INTERMEMBRANE PHOSPHOLIPID TRANSPORT SYSTEM BINDING PROTEIN MLAC"/>
    <property type="match status" value="1"/>
</dbReference>
<feature type="signal peptide" evidence="1">
    <location>
        <begin position="1"/>
        <end position="21"/>
    </location>
</feature>
<keyword evidence="1" id="KW-0732">Signal</keyword>
<reference evidence="2 3" key="1">
    <citation type="submission" date="2016-06" db="EMBL/GenBank/DDBJ databases">
        <title>Complete genome sequence of a deep-branching marine Gamma Proteobacterium Woeseia oceani type strain XK5.</title>
        <authorList>
            <person name="Mu D."/>
            <person name="Du Z."/>
        </authorList>
    </citation>
    <scope>NUCLEOTIDE SEQUENCE [LARGE SCALE GENOMIC DNA]</scope>
    <source>
        <strain evidence="2 3">XK5</strain>
    </source>
</reference>
<protein>
    <recommendedName>
        <fullName evidence="4">Toluene tolerance protein</fullName>
    </recommendedName>
</protein>
<proteinExistence type="predicted"/>
<dbReference type="STRING" id="1548547.BA177_10545"/>